<evidence type="ECO:0000256" key="2">
    <source>
        <dbReference type="ARBA" id="ARBA00049106"/>
    </source>
</evidence>
<dbReference type="InterPro" id="IPR012349">
    <property type="entry name" value="Split_barrel_FMN-bd"/>
</dbReference>
<dbReference type="PANTHER" id="PTHR39428">
    <property type="entry name" value="F420H(2)-DEPENDENT QUINONE REDUCTASE RV1261C"/>
    <property type="match status" value="1"/>
</dbReference>
<comment type="catalytic activity">
    <reaction evidence="2">
        <text>oxidized coenzyme F420-(gamma-L-Glu)(n) + a quinol + H(+) = reduced coenzyme F420-(gamma-L-Glu)(n) + a quinone</text>
        <dbReference type="Rhea" id="RHEA:39663"/>
        <dbReference type="Rhea" id="RHEA-COMP:12939"/>
        <dbReference type="Rhea" id="RHEA-COMP:14378"/>
        <dbReference type="ChEBI" id="CHEBI:15378"/>
        <dbReference type="ChEBI" id="CHEBI:24646"/>
        <dbReference type="ChEBI" id="CHEBI:132124"/>
        <dbReference type="ChEBI" id="CHEBI:133980"/>
        <dbReference type="ChEBI" id="CHEBI:139511"/>
    </reaction>
</comment>
<accession>A0ABP6PWR1</accession>
<dbReference type="RefSeq" id="WP_344821312.1">
    <property type="nucleotide sequence ID" value="NZ_BAAAUV010000001.1"/>
</dbReference>
<feature type="region of interest" description="Disordered" evidence="3">
    <location>
        <begin position="1"/>
        <end position="31"/>
    </location>
</feature>
<name>A0ABP6PWR1_9ACTN</name>
<reference evidence="5" key="1">
    <citation type="journal article" date="2019" name="Int. J. Syst. Evol. Microbiol.">
        <title>The Global Catalogue of Microorganisms (GCM) 10K type strain sequencing project: providing services to taxonomists for standard genome sequencing and annotation.</title>
        <authorList>
            <consortium name="The Broad Institute Genomics Platform"/>
            <consortium name="The Broad Institute Genome Sequencing Center for Infectious Disease"/>
            <person name="Wu L."/>
            <person name="Ma J."/>
        </authorList>
    </citation>
    <scope>NUCLEOTIDE SEQUENCE [LARGE SCALE GENOMIC DNA]</scope>
    <source>
        <strain evidence="5">JCM 9377</strain>
    </source>
</reference>
<evidence type="ECO:0000313" key="4">
    <source>
        <dbReference type="EMBL" id="GAA3193708.1"/>
    </source>
</evidence>
<keyword evidence="5" id="KW-1185">Reference proteome</keyword>
<evidence type="ECO:0000313" key="5">
    <source>
        <dbReference type="Proteomes" id="UP001501237"/>
    </source>
</evidence>
<organism evidence="4 5">
    <name type="scientific">Actinocorallia longicatena</name>
    <dbReference type="NCBI Taxonomy" id="111803"/>
    <lineage>
        <taxon>Bacteria</taxon>
        <taxon>Bacillati</taxon>
        <taxon>Actinomycetota</taxon>
        <taxon>Actinomycetes</taxon>
        <taxon>Streptosporangiales</taxon>
        <taxon>Thermomonosporaceae</taxon>
        <taxon>Actinocorallia</taxon>
    </lineage>
</organism>
<sequence length="142" mass="15694">MSGEYVPSPVSHAAEQVRTYEESGGTEGTTMRGKPVVILTTTGARTGAVRKTPLMRVTDGEKYAVIASLGGAPSHPVWYHNVVAEPRVRLQDGPEAGEYRAHLAEGMERDRWWAIAVEAWPDYAEYQKKTDRIIPVFVLDPV</sequence>
<proteinExistence type="inferred from homology"/>
<dbReference type="PANTHER" id="PTHR39428:SF3">
    <property type="entry name" value="DEAZAFLAVIN-DEPENDENT NITROREDUCTASE"/>
    <property type="match status" value="1"/>
</dbReference>
<dbReference type="Proteomes" id="UP001501237">
    <property type="component" value="Unassembled WGS sequence"/>
</dbReference>
<evidence type="ECO:0000256" key="3">
    <source>
        <dbReference type="SAM" id="MobiDB-lite"/>
    </source>
</evidence>
<evidence type="ECO:0000256" key="1">
    <source>
        <dbReference type="ARBA" id="ARBA00008710"/>
    </source>
</evidence>
<dbReference type="Pfam" id="PF04075">
    <property type="entry name" value="F420H2_quin_red"/>
    <property type="match status" value="1"/>
</dbReference>
<dbReference type="EMBL" id="BAAAUV010000001">
    <property type="protein sequence ID" value="GAA3193708.1"/>
    <property type="molecule type" value="Genomic_DNA"/>
</dbReference>
<gene>
    <name evidence="4" type="ORF">GCM10010468_03140</name>
</gene>
<comment type="caution">
    <text evidence="4">The sequence shown here is derived from an EMBL/GenBank/DDBJ whole genome shotgun (WGS) entry which is preliminary data.</text>
</comment>
<protein>
    <submittedName>
        <fullName evidence="4">F420H(2)-dependent quinone reductase</fullName>
    </submittedName>
</protein>
<comment type="similarity">
    <text evidence="1">Belongs to the F420H(2)-dependent quinone reductase family.</text>
</comment>
<dbReference type="Gene3D" id="2.30.110.10">
    <property type="entry name" value="Electron Transport, Fmn-binding Protein, Chain A"/>
    <property type="match status" value="1"/>
</dbReference>
<dbReference type="NCBIfam" id="TIGR00026">
    <property type="entry name" value="hi_GC_TIGR00026"/>
    <property type="match status" value="1"/>
</dbReference>
<dbReference type="InterPro" id="IPR004378">
    <property type="entry name" value="F420H2_quin_Rdtase"/>
</dbReference>